<sequence length="69" mass="7865">MYGTSTIIRRILNIASTMRLSAPKVGTGPKDVNYTRIIVRCWRKLGIIPRITGVGPKDLWCFWRSLTIC</sequence>
<keyword evidence="2" id="KW-1185">Reference proteome</keyword>
<dbReference type="Proteomes" id="UP000215914">
    <property type="component" value="Chromosome 10"/>
</dbReference>
<evidence type="ECO:0000313" key="2">
    <source>
        <dbReference type="Proteomes" id="UP000215914"/>
    </source>
</evidence>
<dbReference type="EMBL" id="CM007899">
    <property type="protein sequence ID" value="OTG12433.1"/>
    <property type="molecule type" value="Genomic_DNA"/>
</dbReference>
<evidence type="ECO:0000313" key="1">
    <source>
        <dbReference type="EMBL" id="OTG12433.1"/>
    </source>
</evidence>
<dbReference type="AlphaFoldDB" id="A0A251TNW6"/>
<name>A0A251TNW6_HELAN</name>
<protein>
    <submittedName>
        <fullName evidence="1">Uncharacterized protein</fullName>
    </submittedName>
</protein>
<gene>
    <name evidence="1" type="ORF">HannXRQ_Chr10g0309601</name>
</gene>
<organism evidence="1 2">
    <name type="scientific">Helianthus annuus</name>
    <name type="common">Common sunflower</name>
    <dbReference type="NCBI Taxonomy" id="4232"/>
    <lineage>
        <taxon>Eukaryota</taxon>
        <taxon>Viridiplantae</taxon>
        <taxon>Streptophyta</taxon>
        <taxon>Embryophyta</taxon>
        <taxon>Tracheophyta</taxon>
        <taxon>Spermatophyta</taxon>
        <taxon>Magnoliopsida</taxon>
        <taxon>eudicotyledons</taxon>
        <taxon>Gunneridae</taxon>
        <taxon>Pentapetalae</taxon>
        <taxon>asterids</taxon>
        <taxon>campanulids</taxon>
        <taxon>Asterales</taxon>
        <taxon>Asteraceae</taxon>
        <taxon>Asteroideae</taxon>
        <taxon>Heliantheae alliance</taxon>
        <taxon>Heliantheae</taxon>
        <taxon>Helianthus</taxon>
    </lineage>
</organism>
<reference evidence="2" key="1">
    <citation type="journal article" date="2017" name="Nature">
        <title>The sunflower genome provides insights into oil metabolism, flowering and Asterid evolution.</title>
        <authorList>
            <person name="Badouin H."/>
            <person name="Gouzy J."/>
            <person name="Grassa C.J."/>
            <person name="Murat F."/>
            <person name="Staton S.E."/>
            <person name="Cottret L."/>
            <person name="Lelandais-Briere C."/>
            <person name="Owens G.L."/>
            <person name="Carrere S."/>
            <person name="Mayjonade B."/>
            <person name="Legrand L."/>
            <person name="Gill N."/>
            <person name="Kane N.C."/>
            <person name="Bowers J.E."/>
            <person name="Hubner S."/>
            <person name="Bellec A."/>
            <person name="Berard A."/>
            <person name="Berges H."/>
            <person name="Blanchet N."/>
            <person name="Boniface M.C."/>
            <person name="Brunel D."/>
            <person name="Catrice O."/>
            <person name="Chaidir N."/>
            <person name="Claudel C."/>
            <person name="Donnadieu C."/>
            <person name="Faraut T."/>
            <person name="Fievet G."/>
            <person name="Helmstetter N."/>
            <person name="King M."/>
            <person name="Knapp S.J."/>
            <person name="Lai Z."/>
            <person name="Le Paslier M.C."/>
            <person name="Lippi Y."/>
            <person name="Lorenzon L."/>
            <person name="Mandel J.R."/>
            <person name="Marage G."/>
            <person name="Marchand G."/>
            <person name="Marquand E."/>
            <person name="Bret-Mestries E."/>
            <person name="Morien E."/>
            <person name="Nambeesan S."/>
            <person name="Nguyen T."/>
            <person name="Pegot-Espagnet P."/>
            <person name="Pouilly N."/>
            <person name="Raftis F."/>
            <person name="Sallet E."/>
            <person name="Schiex T."/>
            <person name="Thomas J."/>
            <person name="Vandecasteele C."/>
            <person name="Vares D."/>
            <person name="Vear F."/>
            <person name="Vautrin S."/>
            <person name="Crespi M."/>
            <person name="Mangin B."/>
            <person name="Burke J.M."/>
            <person name="Salse J."/>
            <person name="Munos S."/>
            <person name="Vincourt P."/>
            <person name="Rieseberg L.H."/>
            <person name="Langlade N.B."/>
        </authorList>
    </citation>
    <scope>NUCLEOTIDE SEQUENCE [LARGE SCALE GENOMIC DNA]</scope>
    <source>
        <strain evidence="2">cv. SF193</strain>
    </source>
</reference>
<dbReference type="InParanoid" id="A0A251TNW6"/>
<accession>A0A251TNW6</accession>
<proteinExistence type="predicted"/>